<feature type="compositionally biased region" description="Polar residues" evidence="3">
    <location>
        <begin position="245"/>
        <end position="265"/>
    </location>
</feature>
<dbReference type="InterPro" id="IPR050693">
    <property type="entry name" value="Hsp70_NEF-Inhibitors"/>
</dbReference>
<dbReference type="SUPFAM" id="SSF48371">
    <property type="entry name" value="ARM repeat"/>
    <property type="match status" value="1"/>
</dbReference>
<reference evidence="5 6" key="1">
    <citation type="submission" date="2022-09" db="EMBL/GenBank/DDBJ databases">
        <authorList>
            <person name="Palmer J.M."/>
        </authorList>
    </citation>
    <scope>NUCLEOTIDE SEQUENCE [LARGE SCALE GENOMIC DNA]</scope>
    <source>
        <strain evidence="5 6">DSM 7382</strain>
    </source>
</reference>
<keyword evidence="2" id="KW-0677">Repeat</keyword>
<comment type="caution">
    <text evidence="5">The sequence shown here is derived from an EMBL/GenBank/DDBJ whole genome shotgun (WGS) entry which is preliminary data.</text>
</comment>
<evidence type="ECO:0000313" key="5">
    <source>
        <dbReference type="EMBL" id="KAK7688783.1"/>
    </source>
</evidence>
<name>A0AAW0G654_9APHY</name>
<evidence type="ECO:0000256" key="3">
    <source>
        <dbReference type="SAM" id="MobiDB-lite"/>
    </source>
</evidence>
<evidence type="ECO:0000256" key="2">
    <source>
        <dbReference type="ARBA" id="ARBA00022737"/>
    </source>
</evidence>
<evidence type="ECO:0000259" key="4">
    <source>
        <dbReference type="Pfam" id="PF08609"/>
    </source>
</evidence>
<evidence type="ECO:0000313" key="6">
    <source>
        <dbReference type="Proteomes" id="UP001385951"/>
    </source>
</evidence>
<feature type="domain" description="Nucleotide exchange factor Fes1" evidence="4">
    <location>
        <begin position="1"/>
        <end position="81"/>
    </location>
</feature>
<dbReference type="AlphaFoldDB" id="A0AAW0G654"/>
<sequence length="376" mass="40371">MQSLLRWSIENSTPNDAGTPPAPRSDLDPAIIDQILGRPDAELMKENLQVALDEERELDDRVQALDNFEMLVENIDNANDLEKLKLWELLHGLLTSETSEDDIKRLVLWIVGTAVQNNPSAQTSYLSFNPLPSLLSFLSPTPSHPSPAKTRSRAVYALSGLLKHNSAAVDQLTSANGWEILKAALGDSDIGVRRKVAFLVGTLLLPSSAEEEQQQQAQSSTSSVGTLSTSTALATATASTATSLHTPNSSNAPIHPNSHASMLTSPSFFSTSAQTRQALEEHGILETLVEGLVNPVPFGEDGEDGEGGDEEFEGKCVAILNTYLVSLKGQLPPSQKEKLATFVKGQLEKVGVDGLVDRWSLGTEDIEGLKSALGLI</sequence>
<dbReference type="PANTHER" id="PTHR19316">
    <property type="entry name" value="PROTEIN FOLDING REGULATOR"/>
    <property type="match status" value="1"/>
</dbReference>
<dbReference type="Gene3D" id="1.25.10.10">
    <property type="entry name" value="Leucine-rich Repeat Variant"/>
    <property type="match status" value="1"/>
</dbReference>
<dbReference type="PANTHER" id="PTHR19316:SF18">
    <property type="entry name" value="HSP70-BINDING PROTEIN 1"/>
    <property type="match status" value="1"/>
</dbReference>
<dbReference type="Pfam" id="PF08609">
    <property type="entry name" value="Fes1"/>
    <property type="match status" value="1"/>
</dbReference>
<keyword evidence="6" id="KW-1185">Reference proteome</keyword>
<dbReference type="Proteomes" id="UP001385951">
    <property type="component" value="Unassembled WGS sequence"/>
</dbReference>
<proteinExistence type="inferred from homology"/>
<dbReference type="GO" id="GO:0000774">
    <property type="term" value="F:adenyl-nucleotide exchange factor activity"/>
    <property type="evidence" value="ECO:0007669"/>
    <property type="project" value="TreeGrafter"/>
</dbReference>
<dbReference type="InterPro" id="IPR013918">
    <property type="entry name" value="Nucleotide_exch_fac_Fes1"/>
</dbReference>
<comment type="similarity">
    <text evidence="1">Belongs to the FES1 family.</text>
</comment>
<dbReference type="EMBL" id="JASBNA010000010">
    <property type="protein sequence ID" value="KAK7688783.1"/>
    <property type="molecule type" value="Genomic_DNA"/>
</dbReference>
<organism evidence="5 6">
    <name type="scientific">Cerrena zonata</name>
    <dbReference type="NCBI Taxonomy" id="2478898"/>
    <lineage>
        <taxon>Eukaryota</taxon>
        <taxon>Fungi</taxon>
        <taxon>Dikarya</taxon>
        <taxon>Basidiomycota</taxon>
        <taxon>Agaricomycotina</taxon>
        <taxon>Agaricomycetes</taxon>
        <taxon>Polyporales</taxon>
        <taxon>Cerrenaceae</taxon>
        <taxon>Cerrena</taxon>
    </lineage>
</organism>
<dbReference type="GO" id="GO:0005783">
    <property type="term" value="C:endoplasmic reticulum"/>
    <property type="evidence" value="ECO:0007669"/>
    <property type="project" value="TreeGrafter"/>
</dbReference>
<feature type="region of interest" description="Disordered" evidence="3">
    <location>
        <begin position="238"/>
        <end position="265"/>
    </location>
</feature>
<evidence type="ECO:0000256" key="1">
    <source>
        <dbReference type="ARBA" id="ARBA00011045"/>
    </source>
</evidence>
<gene>
    <name evidence="5" type="ORF">QCA50_008323</name>
</gene>
<dbReference type="InterPro" id="IPR011989">
    <property type="entry name" value="ARM-like"/>
</dbReference>
<dbReference type="InterPro" id="IPR016024">
    <property type="entry name" value="ARM-type_fold"/>
</dbReference>
<accession>A0AAW0G654</accession>
<protein>
    <recommendedName>
        <fullName evidence="4">Nucleotide exchange factor Fes1 domain-containing protein</fullName>
    </recommendedName>
</protein>